<feature type="compositionally biased region" description="Low complexity" evidence="1">
    <location>
        <begin position="50"/>
        <end position="62"/>
    </location>
</feature>
<dbReference type="AlphaFoldDB" id="A0A8A4ZEV3"/>
<feature type="compositionally biased region" description="Basic and acidic residues" evidence="1">
    <location>
        <begin position="73"/>
        <end position="121"/>
    </location>
</feature>
<feature type="domain" description="Transcription factor zinc-finger" evidence="2">
    <location>
        <begin position="2"/>
        <end position="43"/>
    </location>
</feature>
<dbReference type="RefSeq" id="WP_227423827.1">
    <property type="nucleotide sequence ID" value="NZ_CP071868.1"/>
</dbReference>
<dbReference type="InterPro" id="IPR027392">
    <property type="entry name" value="TF_Znf"/>
</dbReference>
<protein>
    <submittedName>
        <fullName evidence="3">Zf-TFIIB domain-containing protein</fullName>
    </submittedName>
</protein>
<sequence>MKCPVDAEVDLVMSERQGVEIDYCPTCRGVWLDRGELDKILDRAATVGAPAVAAPVVEVPAPRTSAAPLPYGDDPRRDPAYGDSRPDRRYDQPRDDDRRPDPRYDPRYRDDRDRDRDDRGRPGYKKKRKESWLGDILDFG</sequence>
<organism evidence="3 4">
    <name type="scientific">Pengzhenrongella sicca</name>
    <dbReference type="NCBI Taxonomy" id="2819238"/>
    <lineage>
        <taxon>Bacteria</taxon>
        <taxon>Bacillati</taxon>
        <taxon>Actinomycetota</taxon>
        <taxon>Actinomycetes</taxon>
        <taxon>Micrococcales</taxon>
        <taxon>Pengzhenrongella</taxon>
    </lineage>
</organism>
<evidence type="ECO:0000313" key="4">
    <source>
        <dbReference type="Proteomes" id="UP000663937"/>
    </source>
</evidence>
<dbReference type="KEGG" id="psic:J4E96_00205"/>
<accession>A0A8A4ZEV3</accession>
<evidence type="ECO:0000313" key="3">
    <source>
        <dbReference type="EMBL" id="QTE29539.1"/>
    </source>
</evidence>
<dbReference type="Pfam" id="PF13453">
    <property type="entry name" value="Zn_ribbon_TFIIB"/>
    <property type="match status" value="1"/>
</dbReference>
<gene>
    <name evidence="3" type="ORF">J4E96_00205</name>
</gene>
<evidence type="ECO:0000256" key="1">
    <source>
        <dbReference type="SAM" id="MobiDB-lite"/>
    </source>
</evidence>
<proteinExistence type="predicted"/>
<reference evidence="3" key="1">
    <citation type="submission" date="2021-03" db="EMBL/GenBank/DDBJ databases">
        <title>Pengzhenrongella sicca gen. nov., sp. nov., a new member of suborder Micrococcineae isolated from High-Arctic tundra soil.</title>
        <authorList>
            <person name="Peng F."/>
        </authorList>
    </citation>
    <scope>NUCLEOTIDE SEQUENCE</scope>
    <source>
        <strain evidence="3">LRZ-2</strain>
    </source>
</reference>
<name>A0A8A4ZEV3_9MICO</name>
<evidence type="ECO:0000259" key="2">
    <source>
        <dbReference type="Pfam" id="PF13453"/>
    </source>
</evidence>
<dbReference type="Proteomes" id="UP000663937">
    <property type="component" value="Chromosome"/>
</dbReference>
<keyword evidence="4" id="KW-1185">Reference proteome</keyword>
<dbReference type="EMBL" id="CP071868">
    <property type="protein sequence ID" value="QTE29539.1"/>
    <property type="molecule type" value="Genomic_DNA"/>
</dbReference>
<feature type="region of interest" description="Disordered" evidence="1">
    <location>
        <begin position="50"/>
        <end position="140"/>
    </location>
</feature>